<evidence type="ECO:0000256" key="1">
    <source>
        <dbReference type="SAM" id="MobiDB-lite"/>
    </source>
</evidence>
<feature type="compositionally biased region" description="Low complexity" evidence="1">
    <location>
        <begin position="61"/>
        <end position="82"/>
    </location>
</feature>
<feature type="compositionally biased region" description="Pro residues" evidence="1">
    <location>
        <begin position="481"/>
        <end position="490"/>
    </location>
</feature>
<protein>
    <submittedName>
        <fullName evidence="2">Uncharacterized protein</fullName>
    </submittedName>
</protein>
<proteinExistence type="predicted"/>
<feature type="compositionally biased region" description="Polar residues" evidence="1">
    <location>
        <begin position="325"/>
        <end position="338"/>
    </location>
</feature>
<comment type="caution">
    <text evidence="2">The sequence shown here is derived from an EMBL/GenBank/DDBJ whole genome shotgun (WGS) entry which is preliminary data.</text>
</comment>
<feature type="region of interest" description="Disordered" evidence="1">
    <location>
        <begin position="297"/>
        <end position="378"/>
    </location>
</feature>
<dbReference type="OrthoDB" id="37886at2759"/>
<dbReference type="AlphaFoldDB" id="A0A484FTS6"/>
<reference evidence="3" key="1">
    <citation type="journal article" date="2013" name="New Phytol.">
        <title>Comparative genomic and transcriptomic analyses reveal the hemibiotrophic stage shift of Colletotrichum fungi.</title>
        <authorList>
            <person name="Gan P."/>
            <person name="Ikeda K."/>
            <person name="Irieda H."/>
            <person name="Narusaka M."/>
            <person name="O'Connell R.J."/>
            <person name="Narusaka Y."/>
            <person name="Takano Y."/>
            <person name="Kubo Y."/>
            <person name="Shirasu K."/>
        </authorList>
    </citation>
    <scope>NUCLEOTIDE SEQUENCE [LARGE SCALE GENOMIC DNA]</scope>
    <source>
        <strain evidence="3">104-T / ATCC 96160 / CBS 514.97 / LARS 414 / MAFF 240422</strain>
    </source>
</reference>
<reference evidence="3" key="2">
    <citation type="journal article" date="2019" name="Mol. Plant Microbe Interact.">
        <title>Genome sequence resources for four phytopathogenic fungi from the Colletotrichum orbiculare species complex.</title>
        <authorList>
            <person name="Gan P."/>
            <person name="Tsushima A."/>
            <person name="Narusaka M."/>
            <person name="Narusaka Y."/>
            <person name="Takano Y."/>
            <person name="Kubo Y."/>
            <person name="Shirasu K."/>
        </authorList>
    </citation>
    <scope>GENOME REANNOTATION</scope>
    <source>
        <strain evidence="3">104-T / ATCC 96160 / CBS 514.97 / LARS 414 / MAFF 240422</strain>
    </source>
</reference>
<dbReference type="STRING" id="1213857.A0A484FTS6"/>
<evidence type="ECO:0000313" key="2">
    <source>
        <dbReference type="EMBL" id="TDZ20894.1"/>
    </source>
</evidence>
<keyword evidence="3" id="KW-1185">Reference proteome</keyword>
<dbReference type="Proteomes" id="UP000014480">
    <property type="component" value="Unassembled WGS sequence"/>
</dbReference>
<feature type="compositionally biased region" description="Acidic residues" evidence="1">
    <location>
        <begin position="812"/>
        <end position="833"/>
    </location>
</feature>
<feature type="region of interest" description="Disordered" evidence="1">
    <location>
        <begin position="706"/>
        <end position="833"/>
    </location>
</feature>
<dbReference type="EMBL" id="AMCV02000016">
    <property type="protein sequence ID" value="TDZ20894.1"/>
    <property type="molecule type" value="Genomic_DNA"/>
</dbReference>
<organism evidence="2 3">
    <name type="scientific">Colletotrichum orbiculare (strain 104-T / ATCC 96160 / CBS 514.97 / LARS 414 / MAFF 240422)</name>
    <name type="common">Cucumber anthracnose fungus</name>
    <name type="synonym">Colletotrichum lagenarium</name>
    <dbReference type="NCBI Taxonomy" id="1213857"/>
    <lineage>
        <taxon>Eukaryota</taxon>
        <taxon>Fungi</taxon>
        <taxon>Dikarya</taxon>
        <taxon>Ascomycota</taxon>
        <taxon>Pezizomycotina</taxon>
        <taxon>Sordariomycetes</taxon>
        <taxon>Hypocreomycetidae</taxon>
        <taxon>Glomerellales</taxon>
        <taxon>Glomerellaceae</taxon>
        <taxon>Colletotrichum</taxon>
        <taxon>Colletotrichum orbiculare species complex</taxon>
    </lineage>
</organism>
<feature type="region of interest" description="Disordered" evidence="1">
    <location>
        <begin position="481"/>
        <end position="523"/>
    </location>
</feature>
<accession>A0A484FTS6</accession>
<sequence length="833" mass="88915">MASSVIESPLPNGGSFPVDAPQPQAETQVAGVETLLSLHLPGNNLSSPAGPPTQMPTVAQPSYTGSPVTSPVPSAAPESTPSLPQPPLENSPPSAQPAMRETAVPVVPVVGNEQGADAEPIRNGSSNPQGPFPPKSPASAITIASSPADTAPTAAAVSTNYDLETMSAILRDAKPDIVRQAIRENYQKCLLGSPYHQAFIINLELHHAESQMMRRIVQDYGHRIMGDGRKELMKWITPPDLDAMADDIILKARGGFLDKVLQARLKNIEARSLVNALARAGRLGYDSSDIVENEHVIPTASNGTDSPHGIPNGTPHGMPNGHHSALQSHHFPNSTPSHNGPPPPGFVVNVDPRAIGWQPQAPNKETPTKVPSPGDQNDALNPSNLECTFCHHVFPAVSAWRHHVKKRLCTKPVKYMNRHGDVLLCPHCVQTFNSHTGLSYHMLNKVCGDFGPVAKEDCHNIRPVRGYAPIPTAFAMHTQLPPQPSQPIPYHPNANTFDNSRKRPAPNSTPFHPSSSNSPVPTQAMVPPPALSQNPMLTPNRPMVSSQVVGTPQAPLGTPGQKDLAHLTQHQIEALLGELKRAEDDFKSKIDAVNKIGGTEDEVQKKLTSLRNSFACKQSTVRKKYGIKLRERRNRAEMEAERARMGYGMVPRQGTEAAKEQTQHADKRARINSAGHSTTTQVSQTPVPVPQIPRPAVKQVAVSDIGGGLSGSNATAAEEDPTMSMSQPVPRRETPIYPPRPSSSYQQGSSRVDVYAPAASQPAVSAAPIVPATTETPLGSPPMASAGGTMTAEELLRQMRHGSNDAPAGDDSSSESDSESDSDSSSDEGSVDA</sequence>
<evidence type="ECO:0000313" key="3">
    <source>
        <dbReference type="Proteomes" id="UP000014480"/>
    </source>
</evidence>
<feature type="region of interest" description="Disordered" evidence="1">
    <location>
        <begin position="1"/>
        <end position="100"/>
    </location>
</feature>
<feature type="compositionally biased region" description="Polar residues" evidence="1">
    <location>
        <begin position="506"/>
        <end position="521"/>
    </location>
</feature>
<feature type="compositionally biased region" description="Low complexity" evidence="1">
    <location>
        <begin position="756"/>
        <end position="772"/>
    </location>
</feature>
<name>A0A484FTS6_COLOR</name>
<feature type="region of interest" description="Disordered" evidence="1">
    <location>
        <begin position="115"/>
        <end position="134"/>
    </location>
</feature>
<gene>
    <name evidence="2" type="ORF">Cob_v006342</name>
</gene>